<keyword evidence="6 8" id="KW-0503">Monooxygenase</keyword>
<keyword evidence="2 7" id="KW-0349">Heme</keyword>
<dbReference type="SUPFAM" id="SSF48264">
    <property type="entry name" value="Cytochrome P450"/>
    <property type="match status" value="1"/>
</dbReference>
<feature type="binding site" description="axial binding residue" evidence="7">
    <location>
        <position position="458"/>
    </location>
    <ligand>
        <name>heme</name>
        <dbReference type="ChEBI" id="CHEBI:30413"/>
    </ligand>
    <ligandPart>
        <name>Fe</name>
        <dbReference type="ChEBI" id="CHEBI:18248"/>
    </ligandPart>
</feature>
<evidence type="ECO:0000256" key="8">
    <source>
        <dbReference type="RuleBase" id="RU000461"/>
    </source>
</evidence>
<dbReference type="GO" id="GO:0016705">
    <property type="term" value="F:oxidoreductase activity, acting on paired donors, with incorporation or reduction of molecular oxygen"/>
    <property type="evidence" value="ECO:0007669"/>
    <property type="project" value="InterPro"/>
</dbReference>
<dbReference type="Gene3D" id="1.10.630.10">
    <property type="entry name" value="Cytochrome P450"/>
    <property type="match status" value="1"/>
</dbReference>
<comment type="similarity">
    <text evidence="8">Belongs to the cytochrome P450 family.</text>
</comment>
<dbReference type="InterPro" id="IPR001128">
    <property type="entry name" value="Cyt_P450"/>
</dbReference>
<organism evidence="9 10">
    <name type="scientific">Oldenlandia corymbosa var. corymbosa</name>
    <dbReference type="NCBI Taxonomy" id="529605"/>
    <lineage>
        <taxon>Eukaryota</taxon>
        <taxon>Viridiplantae</taxon>
        <taxon>Streptophyta</taxon>
        <taxon>Embryophyta</taxon>
        <taxon>Tracheophyta</taxon>
        <taxon>Spermatophyta</taxon>
        <taxon>Magnoliopsida</taxon>
        <taxon>eudicotyledons</taxon>
        <taxon>Gunneridae</taxon>
        <taxon>Pentapetalae</taxon>
        <taxon>asterids</taxon>
        <taxon>lamiids</taxon>
        <taxon>Gentianales</taxon>
        <taxon>Rubiaceae</taxon>
        <taxon>Rubioideae</taxon>
        <taxon>Spermacoceae</taxon>
        <taxon>Hedyotis-Oldenlandia complex</taxon>
        <taxon>Oldenlandia</taxon>
    </lineage>
</organism>
<keyword evidence="3 7" id="KW-0479">Metal-binding</keyword>
<dbReference type="PANTHER" id="PTHR47947:SF20">
    <property type="entry name" value="CYTOCHROME P450 FAMILY PROTEIN"/>
    <property type="match status" value="1"/>
</dbReference>
<evidence type="ECO:0000256" key="6">
    <source>
        <dbReference type="ARBA" id="ARBA00023033"/>
    </source>
</evidence>
<evidence type="ECO:0000313" key="9">
    <source>
        <dbReference type="EMBL" id="CAI9115894.1"/>
    </source>
</evidence>
<dbReference type="GO" id="GO:0020037">
    <property type="term" value="F:heme binding"/>
    <property type="evidence" value="ECO:0007669"/>
    <property type="project" value="InterPro"/>
</dbReference>
<dbReference type="Pfam" id="PF00067">
    <property type="entry name" value="p450"/>
    <property type="match status" value="1"/>
</dbReference>
<proteinExistence type="inferred from homology"/>
<evidence type="ECO:0000256" key="2">
    <source>
        <dbReference type="ARBA" id="ARBA00022617"/>
    </source>
</evidence>
<name>A0AAV1E877_OLDCO</name>
<dbReference type="PRINTS" id="PR00385">
    <property type="entry name" value="P450"/>
</dbReference>
<protein>
    <submittedName>
        <fullName evidence="9">OLC1v1016907C1</fullName>
    </submittedName>
</protein>
<evidence type="ECO:0000313" key="10">
    <source>
        <dbReference type="Proteomes" id="UP001161247"/>
    </source>
</evidence>
<comment type="cofactor">
    <cofactor evidence="1 7">
        <name>heme</name>
        <dbReference type="ChEBI" id="CHEBI:30413"/>
    </cofactor>
</comment>
<dbReference type="PROSITE" id="PS00086">
    <property type="entry name" value="CYTOCHROME_P450"/>
    <property type="match status" value="1"/>
</dbReference>
<dbReference type="InterPro" id="IPR036396">
    <property type="entry name" value="Cyt_P450_sf"/>
</dbReference>
<dbReference type="FunFam" id="1.10.630.10:FF:000026">
    <property type="entry name" value="Cytochrome P450 82C4"/>
    <property type="match status" value="1"/>
</dbReference>
<reference evidence="9" key="1">
    <citation type="submission" date="2023-03" db="EMBL/GenBank/DDBJ databases">
        <authorList>
            <person name="Julca I."/>
        </authorList>
    </citation>
    <scope>NUCLEOTIDE SEQUENCE</scope>
</reference>
<dbReference type="Proteomes" id="UP001161247">
    <property type="component" value="Chromosome 8"/>
</dbReference>
<gene>
    <name evidence="9" type="ORF">OLC1_LOCUS22327</name>
</gene>
<dbReference type="InterPro" id="IPR002401">
    <property type="entry name" value="Cyt_P450_E_grp-I"/>
</dbReference>
<dbReference type="EMBL" id="OX459125">
    <property type="protein sequence ID" value="CAI9115894.1"/>
    <property type="molecule type" value="Genomic_DNA"/>
</dbReference>
<keyword evidence="4 8" id="KW-0560">Oxidoreductase</keyword>
<dbReference type="PRINTS" id="PR00463">
    <property type="entry name" value="EP450I"/>
</dbReference>
<sequence length="522" mass="59232">MEFGKMGNLLDQDLKNILLITISSIVVIKLISLLFRKPKNAPPGPKGLPIIGHLHLMKKPMHITIHQMAKQYGEIFSLRLGQKPVVVLSSPRAIEECLTKNDVIFAYRNQTVSAKLLNYNCTTIGLASYGDYWRNLRRITAQEIFSQNRIAMFGNIRQEEVRYFLGALLEEYNDAKKPAKVMLRPKFAHLTLNIMMRMIAGKRYYGKDVTDDEAKQFQQVIREMLHFHGVVNLEDYIPAFKFLLFDVKGLKKQMKVLMNKIDSLLQNLVNQHHVRKDGSGQTTNANQDIKKTFMDILLALQDKEPDFLTDQTIKAITLSLLAGGTDTTTSTLEWAMSLLLNNPEAMKKAVEEIDTVVGKDRLLEETDVPKLNYLNNIISETLRLYPPIPLLLPHKSVEDCTLSGYDIPKGTMMMCSLWTIQRDPNLWDEPEKFKPERFDQKDGEGYKLLPFGAGRRACPGANLGKRVVTLALGAMIQGFEFSRIGDEEVDMEQGSGLTMPKANPLEVLFKPRQITVQNFGSQ</sequence>
<evidence type="ECO:0000256" key="4">
    <source>
        <dbReference type="ARBA" id="ARBA00023002"/>
    </source>
</evidence>
<dbReference type="InterPro" id="IPR017972">
    <property type="entry name" value="Cyt_P450_CS"/>
</dbReference>
<dbReference type="GO" id="GO:0005506">
    <property type="term" value="F:iron ion binding"/>
    <property type="evidence" value="ECO:0007669"/>
    <property type="project" value="InterPro"/>
</dbReference>
<dbReference type="InterPro" id="IPR050651">
    <property type="entry name" value="Plant_Cytochrome_P450_Monoox"/>
</dbReference>
<dbReference type="PANTHER" id="PTHR47947">
    <property type="entry name" value="CYTOCHROME P450 82C3-RELATED"/>
    <property type="match status" value="1"/>
</dbReference>
<dbReference type="AlphaFoldDB" id="A0AAV1E877"/>
<dbReference type="CDD" id="cd20653">
    <property type="entry name" value="CYP81"/>
    <property type="match status" value="1"/>
</dbReference>
<keyword evidence="10" id="KW-1185">Reference proteome</keyword>
<evidence type="ECO:0000256" key="5">
    <source>
        <dbReference type="ARBA" id="ARBA00023004"/>
    </source>
</evidence>
<keyword evidence="5 7" id="KW-0408">Iron</keyword>
<evidence type="ECO:0000256" key="3">
    <source>
        <dbReference type="ARBA" id="ARBA00022723"/>
    </source>
</evidence>
<accession>A0AAV1E877</accession>
<evidence type="ECO:0000256" key="7">
    <source>
        <dbReference type="PIRSR" id="PIRSR602401-1"/>
    </source>
</evidence>
<evidence type="ECO:0000256" key="1">
    <source>
        <dbReference type="ARBA" id="ARBA00001971"/>
    </source>
</evidence>
<dbReference type="GO" id="GO:0004497">
    <property type="term" value="F:monooxygenase activity"/>
    <property type="evidence" value="ECO:0007669"/>
    <property type="project" value="UniProtKB-KW"/>
</dbReference>